<name>A0AAV4QXQ2_9ARAC</name>
<protein>
    <submittedName>
        <fullName evidence="1">Uncharacterized protein</fullName>
    </submittedName>
</protein>
<proteinExistence type="predicted"/>
<organism evidence="1 2">
    <name type="scientific">Caerostris darwini</name>
    <dbReference type="NCBI Taxonomy" id="1538125"/>
    <lineage>
        <taxon>Eukaryota</taxon>
        <taxon>Metazoa</taxon>
        <taxon>Ecdysozoa</taxon>
        <taxon>Arthropoda</taxon>
        <taxon>Chelicerata</taxon>
        <taxon>Arachnida</taxon>
        <taxon>Araneae</taxon>
        <taxon>Araneomorphae</taxon>
        <taxon>Entelegynae</taxon>
        <taxon>Araneoidea</taxon>
        <taxon>Araneidae</taxon>
        <taxon>Caerostris</taxon>
    </lineage>
</organism>
<evidence type="ECO:0000313" key="2">
    <source>
        <dbReference type="Proteomes" id="UP001054837"/>
    </source>
</evidence>
<comment type="caution">
    <text evidence="1">The sequence shown here is derived from an EMBL/GenBank/DDBJ whole genome shotgun (WGS) entry which is preliminary data.</text>
</comment>
<dbReference type="AlphaFoldDB" id="A0AAV4QXQ2"/>
<sequence>MNSEDLILRKVFQKQQLGRVLRYLRERYPRHCNYFVKLLSYAYEIETSVFVKGLLHPLETQIFIVYRSEQDAVTVQKWSPDERSIMSADGTVPKPPPPRWLSGVPRRYCK</sequence>
<keyword evidence="2" id="KW-1185">Reference proteome</keyword>
<reference evidence="1 2" key="1">
    <citation type="submission" date="2021-06" db="EMBL/GenBank/DDBJ databases">
        <title>Caerostris darwini draft genome.</title>
        <authorList>
            <person name="Kono N."/>
            <person name="Arakawa K."/>
        </authorList>
    </citation>
    <scope>NUCLEOTIDE SEQUENCE [LARGE SCALE GENOMIC DNA]</scope>
</reference>
<evidence type="ECO:0000313" key="1">
    <source>
        <dbReference type="EMBL" id="GIY12887.1"/>
    </source>
</evidence>
<gene>
    <name evidence="1" type="ORF">CDAR_533161</name>
</gene>
<dbReference type="EMBL" id="BPLQ01005143">
    <property type="protein sequence ID" value="GIY12887.1"/>
    <property type="molecule type" value="Genomic_DNA"/>
</dbReference>
<dbReference type="Proteomes" id="UP001054837">
    <property type="component" value="Unassembled WGS sequence"/>
</dbReference>
<accession>A0AAV4QXQ2</accession>